<dbReference type="EMBL" id="FYEH01000012">
    <property type="protein sequence ID" value="SNB75100.1"/>
    <property type="molecule type" value="Genomic_DNA"/>
</dbReference>
<dbReference type="CDD" id="cd13127">
    <property type="entry name" value="MATE_tuaB_like"/>
    <property type="match status" value="1"/>
</dbReference>
<accession>A0A212RRC0</accession>
<keyword evidence="4 7" id="KW-0812">Transmembrane</keyword>
<protein>
    <submittedName>
        <fullName evidence="8">Membrane protein involved in the export of O-antigen and teichoic acid</fullName>
    </submittedName>
</protein>
<keyword evidence="3" id="KW-1003">Cell membrane</keyword>
<evidence type="ECO:0000256" key="6">
    <source>
        <dbReference type="ARBA" id="ARBA00023136"/>
    </source>
</evidence>
<evidence type="ECO:0000313" key="9">
    <source>
        <dbReference type="Proteomes" id="UP000197065"/>
    </source>
</evidence>
<keyword evidence="6 7" id="KW-0472">Membrane</keyword>
<evidence type="ECO:0000313" key="8">
    <source>
        <dbReference type="EMBL" id="SNB75100.1"/>
    </source>
</evidence>
<feature type="transmembrane region" description="Helical" evidence="7">
    <location>
        <begin position="221"/>
        <end position="240"/>
    </location>
</feature>
<feature type="transmembrane region" description="Helical" evidence="7">
    <location>
        <begin position="126"/>
        <end position="147"/>
    </location>
</feature>
<dbReference type="RefSeq" id="WP_088562421.1">
    <property type="nucleotide sequence ID" value="NZ_FYEH01000012.1"/>
</dbReference>
<evidence type="ECO:0000256" key="2">
    <source>
        <dbReference type="ARBA" id="ARBA00007430"/>
    </source>
</evidence>
<evidence type="ECO:0000256" key="5">
    <source>
        <dbReference type="ARBA" id="ARBA00022989"/>
    </source>
</evidence>
<reference evidence="8 9" key="1">
    <citation type="submission" date="2017-06" db="EMBL/GenBank/DDBJ databases">
        <authorList>
            <person name="Kim H.J."/>
            <person name="Triplett B.A."/>
        </authorList>
    </citation>
    <scope>NUCLEOTIDE SEQUENCE [LARGE SCALE GENOMIC DNA]</scope>
    <source>
        <strain evidence="8 9">B29T1</strain>
    </source>
</reference>
<evidence type="ECO:0000256" key="3">
    <source>
        <dbReference type="ARBA" id="ARBA00022475"/>
    </source>
</evidence>
<keyword evidence="5 7" id="KW-1133">Transmembrane helix</keyword>
<dbReference type="GO" id="GO:0005886">
    <property type="term" value="C:plasma membrane"/>
    <property type="evidence" value="ECO:0007669"/>
    <property type="project" value="UniProtKB-SubCell"/>
</dbReference>
<dbReference type="PANTHER" id="PTHR30250">
    <property type="entry name" value="PST FAMILY PREDICTED COLANIC ACID TRANSPORTER"/>
    <property type="match status" value="1"/>
</dbReference>
<dbReference type="Proteomes" id="UP000197065">
    <property type="component" value="Unassembled WGS sequence"/>
</dbReference>
<feature type="transmembrane region" description="Helical" evidence="7">
    <location>
        <begin position="426"/>
        <end position="449"/>
    </location>
</feature>
<feature type="transmembrane region" description="Helical" evidence="7">
    <location>
        <begin position="38"/>
        <end position="65"/>
    </location>
</feature>
<feature type="transmembrane region" description="Helical" evidence="7">
    <location>
        <begin position="95"/>
        <end position="114"/>
    </location>
</feature>
<dbReference type="InterPro" id="IPR050833">
    <property type="entry name" value="Poly_Biosynth_Transport"/>
</dbReference>
<sequence>MSTPPPAPPSDDVPIGTLKHKAFGSAIWTFVRLGTDQAFNFVLFAILARLLGPTAFGVFALAYLYAEVGKIITTAGLMDALIREPKITDRIRDSVFWANIGFATILALAGLVLADPIARLLEVPAVAPLIKVLGFMLPISAAGASHMSLRLREFGHKTVALRSIVSGIVGGGAALVAAYLGWGVWAFVVQRFVFEVVGTILAWRAYPWIPGRQFSAHQLKALFAFSSNMLITQLLFMLLIRVQDVIVGKLIGSAAVGIYRTAWKMTEVIAQGTIQPFSTVALPTLSRLQNDPAGFDVAYRRLISTAAIFSLPALTGFGLVAGDAIVLLFGPQWTASVDVARVISCMALPFTIGFFTSPALAALGRSATISKLALVQVVLTVSLSLLAAPYGLVAVAGAYVVRAYVTTPLQMYALQRVQGVSMLKTFKSIAAPFFASLVMGAAVLIMQLILRDRINSPLLSLAVMVGVAALVYALALLGFGGAQMRGQIGQIKGFLRRRPATT</sequence>
<feature type="transmembrane region" description="Helical" evidence="7">
    <location>
        <begin position="342"/>
        <end position="363"/>
    </location>
</feature>
<name>A0A212RRC0_9PROT</name>
<evidence type="ECO:0000256" key="7">
    <source>
        <dbReference type="SAM" id="Phobius"/>
    </source>
</evidence>
<feature type="transmembrane region" description="Helical" evidence="7">
    <location>
        <begin position="159"/>
        <end position="182"/>
    </location>
</feature>
<feature type="transmembrane region" description="Helical" evidence="7">
    <location>
        <begin position="306"/>
        <end position="330"/>
    </location>
</feature>
<proteinExistence type="inferred from homology"/>
<feature type="transmembrane region" description="Helical" evidence="7">
    <location>
        <begin position="188"/>
        <end position="209"/>
    </location>
</feature>
<evidence type="ECO:0000256" key="1">
    <source>
        <dbReference type="ARBA" id="ARBA00004651"/>
    </source>
</evidence>
<feature type="transmembrane region" description="Helical" evidence="7">
    <location>
        <begin position="461"/>
        <end position="482"/>
    </location>
</feature>
<comment type="similarity">
    <text evidence="2">Belongs to the polysaccharide synthase family.</text>
</comment>
<dbReference type="AlphaFoldDB" id="A0A212RRC0"/>
<dbReference type="OrthoDB" id="9770347at2"/>
<evidence type="ECO:0000256" key="4">
    <source>
        <dbReference type="ARBA" id="ARBA00022692"/>
    </source>
</evidence>
<dbReference type="PANTHER" id="PTHR30250:SF10">
    <property type="entry name" value="LIPOPOLYSACCHARIDE BIOSYNTHESIS PROTEIN WZXC"/>
    <property type="match status" value="1"/>
</dbReference>
<feature type="transmembrane region" description="Helical" evidence="7">
    <location>
        <begin position="383"/>
        <end position="405"/>
    </location>
</feature>
<dbReference type="Pfam" id="PF13440">
    <property type="entry name" value="Polysacc_synt_3"/>
    <property type="match status" value="1"/>
</dbReference>
<keyword evidence="9" id="KW-1185">Reference proteome</keyword>
<organism evidence="8 9">
    <name type="scientific">Arboricoccus pini</name>
    <dbReference type="NCBI Taxonomy" id="1963835"/>
    <lineage>
        <taxon>Bacteria</taxon>
        <taxon>Pseudomonadati</taxon>
        <taxon>Pseudomonadota</taxon>
        <taxon>Alphaproteobacteria</taxon>
        <taxon>Geminicoccales</taxon>
        <taxon>Geminicoccaceae</taxon>
        <taxon>Arboricoccus</taxon>
    </lineage>
</organism>
<gene>
    <name evidence="8" type="ORF">SAMN07250955_11290</name>
</gene>
<comment type="subcellular location">
    <subcellularLocation>
        <location evidence="1">Cell membrane</location>
        <topology evidence="1">Multi-pass membrane protein</topology>
    </subcellularLocation>
</comment>